<name>A0A8S4QNQ0_9NEOP</name>
<evidence type="ECO:0000313" key="3">
    <source>
        <dbReference type="Proteomes" id="UP000838756"/>
    </source>
</evidence>
<dbReference type="OrthoDB" id="10600986at2759"/>
<proteinExistence type="predicted"/>
<protein>
    <submittedName>
        <fullName evidence="2">Jg22543 protein</fullName>
    </submittedName>
</protein>
<feature type="non-terminal residue" evidence="2">
    <location>
        <position position="75"/>
    </location>
</feature>
<feature type="compositionally biased region" description="Acidic residues" evidence="1">
    <location>
        <begin position="49"/>
        <end position="62"/>
    </location>
</feature>
<evidence type="ECO:0000256" key="1">
    <source>
        <dbReference type="SAM" id="MobiDB-lite"/>
    </source>
</evidence>
<organism evidence="2 3">
    <name type="scientific">Pararge aegeria aegeria</name>
    <dbReference type="NCBI Taxonomy" id="348720"/>
    <lineage>
        <taxon>Eukaryota</taxon>
        <taxon>Metazoa</taxon>
        <taxon>Ecdysozoa</taxon>
        <taxon>Arthropoda</taxon>
        <taxon>Hexapoda</taxon>
        <taxon>Insecta</taxon>
        <taxon>Pterygota</taxon>
        <taxon>Neoptera</taxon>
        <taxon>Endopterygota</taxon>
        <taxon>Lepidoptera</taxon>
        <taxon>Glossata</taxon>
        <taxon>Ditrysia</taxon>
        <taxon>Papilionoidea</taxon>
        <taxon>Nymphalidae</taxon>
        <taxon>Satyrinae</taxon>
        <taxon>Satyrini</taxon>
        <taxon>Parargina</taxon>
        <taxon>Pararge</taxon>
    </lineage>
</organism>
<evidence type="ECO:0000313" key="2">
    <source>
        <dbReference type="EMBL" id="CAH2216235.1"/>
    </source>
</evidence>
<dbReference type="EMBL" id="CAKXAJ010014587">
    <property type="protein sequence ID" value="CAH2216235.1"/>
    <property type="molecule type" value="Genomic_DNA"/>
</dbReference>
<keyword evidence="3" id="KW-1185">Reference proteome</keyword>
<feature type="region of interest" description="Disordered" evidence="1">
    <location>
        <begin position="49"/>
        <end position="75"/>
    </location>
</feature>
<dbReference type="AlphaFoldDB" id="A0A8S4QNQ0"/>
<comment type="caution">
    <text evidence="2">The sequence shown here is derived from an EMBL/GenBank/DDBJ whole genome shotgun (WGS) entry which is preliminary data.</text>
</comment>
<feature type="non-terminal residue" evidence="2">
    <location>
        <position position="1"/>
    </location>
</feature>
<gene>
    <name evidence="2" type="primary">jg22543</name>
    <name evidence="2" type="ORF">PAEG_LOCUS4292</name>
</gene>
<reference evidence="2" key="1">
    <citation type="submission" date="2022-03" db="EMBL/GenBank/DDBJ databases">
        <authorList>
            <person name="Lindestad O."/>
        </authorList>
    </citation>
    <scope>NUCLEOTIDE SEQUENCE</scope>
</reference>
<sequence length="75" mass="8361">LDIDLSSLFIDDDSLSERPPETSPSLLISLYTVCGLLFHMGYLLRNSDVEDEEDDDDDDDGDMSLSAVYRDNLGT</sequence>
<dbReference type="Proteomes" id="UP000838756">
    <property type="component" value="Unassembled WGS sequence"/>
</dbReference>
<accession>A0A8S4QNQ0</accession>